<dbReference type="PROSITE" id="PS50044">
    <property type="entry name" value="SIGMA54_3"/>
    <property type="match status" value="1"/>
</dbReference>
<evidence type="ECO:0000256" key="4">
    <source>
        <dbReference type="ARBA" id="ARBA00022695"/>
    </source>
</evidence>
<comment type="similarity">
    <text evidence="1">Belongs to the sigma-54 factor family.</text>
</comment>
<keyword evidence="3" id="KW-0808">Transferase</keyword>
<dbReference type="Pfam" id="PF04552">
    <property type="entry name" value="Sigma54_DBD"/>
    <property type="match status" value="1"/>
</dbReference>
<evidence type="ECO:0000313" key="11">
    <source>
        <dbReference type="EMBL" id="RJS47275.1"/>
    </source>
</evidence>
<dbReference type="PANTHER" id="PTHR32248:SF4">
    <property type="entry name" value="RNA POLYMERASE SIGMA-54 FACTOR"/>
    <property type="match status" value="1"/>
</dbReference>
<dbReference type="GO" id="GO:0006352">
    <property type="term" value="P:DNA-templated transcription initiation"/>
    <property type="evidence" value="ECO:0007669"/>
    <property type="project" value="InterPro"/>
</dbReference>
<name>A0A3A5HCR9_9ACTN</name>
<evidence type="ECO:0000256" key="5">
    <source>
        <dbReference type="ARBA" id="ARBA00023015"/>
    </source>
</evidence>
<evidence type="ECO:0000256" key="3">
    <source>
        <dbReference type="ARBA" id="ARBA00022679"/>
    </source>
</evidence>
<feature type="domain" description="RNA polymerase sigma factor 54 core-binding" evidence="10">
    <location>
        <begin position="89"/>
        <end position="212"/>
    </location>
</feature>
<keyword evidence="4" id="KW-0548">Nucleotidyltransferase</keyword>
<keyword evidence="2" id="KW-0240">DNA-directed RNA polymerase</keyword>
<keyword evidence="8" id="KW-0804">Transcription</keyword>
<dbReference type="InterPro" id="IPR000394">
    <property type="entry name" value="RNA_pol_sigma_54"/>
</dbReference>
<evidence type="ECO:0000256" key="7">
    <source>
        <dbReference type="ARBA" id="ARBA00023125"/>
    </source>
</evidence>
<evidence type="ECO:0000256" key="1">
    <source>
        <dbReference type="ARBA" id="ARBA00008798"/>
    </source>
</evidence>
<dbReference type="PANTHER" id="PTHR32248">
    <property type="entry name" value="RNA POLYMERASE SIGMA-54 FACTOR"/>
    <property type="match status" value="1"/>
</dbReference>
<dbReference type="PRINTS" id="PR00045">
    <property type="entry name" value="SIGMA54FCT"/>
</dbReference>
<dbReference type="Gene3D" id="1.10.10.60">
    <property type="entry name" value="Homeodomain-like"/>
    <property type="match status" value="1"/>
</dbReference>
<sequence length="412" mass="43503">MDLRPGLEITPRLAAEPGLRFLSYLALLPAGSVDLEAAIERAVATNPALERVPGRHCPGCGMYGVGERCAACSATARPPDLAAPVDWRGDLIHEARLELPRRLHELLSTTVEALDDHGFLHRTPPGVDDGDLQAVITGLRIVGPPGIAASSPVDCVRVQADRLAALGEVPVLVAVLAAGFLDAVAEGRHAEISAATGASVAAVEQAVSVLRERVRPFVLLDGGSDRARPTDVVFVVDASGTVRAHVADAGAFGVRQVLDPLTGDPEARRWWTPYRDEAGRLLAAIEARATMLGRVAGLLAEEQAGFILQGRAAHQPLRRHDVARMLSVHPSTVGRAVQDKVARCPDGRLLPLSLFFGRTTSLLEQVSAAVADHPGATDAEIAERLAASGVPLARRTVAKYRLLAANPASPKH</sequence>
<protein>
    <recommendedName>
        <fullName evidence="13">RNA polymerase subunit sigma-54</fullName>
    </recommendedName>
</protein>
<dbReference type="GO" id="GO:0016987">
    <property type="term" value="F:sigma factor activity"/>
    <property type="evidence" value="ECO:0007669"/>
    <property type="project" value="UniProtKB-KW"/>
</dbReference>
<dbReference type="GO" id="GO:0000428">
    <property type="term" value="C:DNA-directed RNA polymerase complex"/>
    <property type="evidence" value="ECO:0007669"/>
    <property type="project" value="UniProtKB-KW"/>
</dbReference>
<evidence type="ECO:0000256" key="2">
    <source>
        <dbReference type="ARBA" id="ARBA00022478"/>
    </source>
</evidence>
<dbReference type="GO" id="GO:0001216">
    <property type="term" value="F:DNA-binding transcription activator activity"/>
    <property type="evidence" value="ECO:0007669"/>
    <property type="project" value="InterPro"/>
</dbReference>
<evidence type="ECO:0000313" key="12">
    <source>
        <dbReference type="Proteomes" id="UP000276542"/>
    </source>
</evidence>
<keyword evidence="6" id="KW-0731">Sigma factor</keyword>
<dbReference type="PIRSF" id="PIRSF000774">
    <property type="entry name" value="RpoN"/>
    <property type="match status" value="1"/>
</dbReference>
<dbReference type="InterPro" id="IPR007634">
    <property type="entry name" value="RNA_pol_sigma_54_DNA-bd"/>
</dbReference>
<accession>A0A3A5HCR9</accession>
<keyword evidence="5" id="KW-0805">Transcription regulation</keyword>
<dbReference type="InterPro" id="IPR007046">
    <property type="entry name" value="RNA_pol_sigma_54_core-bd"/>
</dbReference>
<feature type="domain" description="RNA polymerase sigma factor 54 DNA-binding" evidence="9">
    <location>
        <begin position="276"/>
        <end position="409"/>
    </location>
</feature>
<dbReference type="OrthoDB" id="9814402at2"/>
<dbReference type="EMBL" id="QYRP01000002">
    <property type="protein sequence ID" value="RJS47275.1"/>
    <property type="molecule type" value="Genomic_DNA"/>
</dbReference>
<evidence type="ECO:0000256" key="8">
    <source>
        <dbReference type="ARBA" id="ARBA00023163"/>
    </source>
</evidence>
<evidence type="ECO:0000259" key="9">
    <source>
        <dbReference type="Pfam" id="PF04552"/>
    </source>
</evidence>
<evidence type="ECO:0000259" key="10">
    <source>
        <dbReference type="Pfam" id="PF04963"/>
    </source>
</evidence>
<dbReference type="GO" id="GO:0003677">
    <property type="term" value="F:DNA binding"/>
    <property type="evidence" value="ECO:0007669"/>
    <property type="project" value="UniProtKB-KW"/>
</dbReference>
<gene>
    <name evidence="11" type="ORF">D4739_14290</name>
</gene>
<organism evidence="11 12">
    <name type="scientific">Nocardioides cavernaquae</name>
    <dbReference type="NCBI Taxonomy" id="2321396"/>
    <lineage>
        <taxon>Bacteria</taxon>
        <taxon>Bacillati</taxon>
        <taxon>Actinomycetota</taxon>
        <taxon>Actinomycetes</taxon>
        <taxon>Propionibacteriales</taxon>
        <taxon>Nocardioidaceae</taxon>
        <taxon>Nocardioides</taxon>
    </lineage>
</organism>
<evidence type="ECO:0000256" key="6">
    <source>
        <dbReference type="ARBA" id="ARBA00023082"/>
    </source>
</evidence>
<dbReference type="GO" id="GO:0016779">
    <property type="term" value="F:nucleotidyltransferase activity"/>
    <property type="evidence" value="ECO:0007669"/>
    <property type="project" value="UniProtKB-KW"/>
</dbReference>
<dbReference type="Pfam" id="PF04963">
    <property type="entry name" value="Sigma54_CBD"/>
    <property type="match status" value="1"/>
</dbReference>
<reference evidence="12" key="1">
    <citation type="submission" date="2018-09" db="EMBL/GenBank/DDBJ databases">
        <authorList>
            <person name="Zhu H."/>
        </authorList>
    </citation>
    <scope>NUCLEOTIDE SEQUENCE [LARGE SCALE GENOMIC DNA]</scope>
    <source>
        <strain evidence="12">K1W22B-1</strain>
    </source>
</reference>
<dbReference type="Proteomes" id="UP000276542">
    <property type="component" value="Unassembled WGS sequence"/>
</dbReference>
<dbReference type="AlphaFoldDB" id="A0A3A5HCR9"/>
<keyword evidence="12" id="KW-1185">Reference proteome</keyword>
<dbReference type="PROSITE" id="PS00718">
    <property type="entry name" value="SIGMA54_2"/>
    <property type="match status" value="1"/>
</dbReference>
<proteinExistence type="inferred from homology"/>
<evidence type="ECO:0008006" key="13">
    <source>
        <dbReference type="Google" id="ProtNLM"/>
    </source>
</evidence>
<comment type="caution">
    <text evidence="11">The sequence shown here is derived from an EMBL/GenBank/DDBJ whole genome shotgun (WGS) entry which is preliminary data.</text>
</comment>
<dbReference type="RefSeq" id="WP_120061241.1">
    <property type="nucleotide sequence ID" value="NZ_QYRP01000002.1"/>
</dbReference>
<keyword evidence="7" id="KW-0238">DNA-binding</keyword>